<evidence type="ECO:0000259" key="2">
    <source>
        <dbReference type="PROSITE" id="PS50943"/>
    </source>
</evidence>
<name>A0A0F9TJ54_9ZZZZ</name>
<keyword evidence="1" id="KW-0472">Membrane</keyword>
<reference evidence="3" key="1">
    <citation type="journal article" date="2015" name="Nature">
        <title>Complex archaea that bridge the gap between prokaryotes and eukaryotes.</title>
        <authorList>
            <person name="Spang A."/>
            <person name="Saw J.H."/>
            <person name="Jorgensen S.L."/>
            <person name="Zaremba-Niedzwiedzka K."/>
            <person name="Martijn J."/>
            <person name="Lind A.E."/>
            <person name="van Eijk R."/>
            <person name="Schleper C."/>
            <person name="Guy L."/>
            <person name="Ettema T.J."/>
        </authorList>
    </citation>
    <scope>NUCLEOTIDE SEQUENCE</scope>
</reference>
<gene>
    <name evidence="3" type="ORF">LCGC14_0723020</name>
</gene>
<feature type="domain" description="HTH cro/C1-type" evidence="2">
    <location>
        <begin position="13"/>
        <end position="56"/>
    </location>
</feature>
<evidence type="ECO:0000256" key="1">
    <source>
        <dbReference type="SAM" id="Phobius"/>
    </source>
</evidence>
<dbReference type="Pfam" id="PF13560">
    <property type="entry name" value="HTH_31"/>
    <property type="match status" value="1"/>
</dbReference>
<dbReference type="SUPFAM" id="SSF47413">
    <property type="entry name" value="lambda repressor-like DNA-binding domains"/>
    <property type="match status" value="1"/>
</dbReference>
<accession>A0A0F9TJ54</accession>
<dbReference type="InterPro" id="IPR001387">
    <property type="entry name" value="Cro/C1-type_HTH"/>
</dbReference>
<keyword evidence="1" id="KW-0812">Transmembrane</keyword>
<proteinExistence type="predicted"/>
<dbReference type="AlphaFoldDB" id="A0A0F9TJ54"/>
<organism evidence="3">
    <name type="scientific">marine sediment metagenome</name>
    <dbReference type="NCBI Taxonomy" id="412755"/>
    <lineage>
        <taxon>unclassified sequences</taxon>
        <taxon>metagenomes</taxon>
        <taxon>ecological metagenomes</taxon>
    </lineage>
</organism>
<dbReference type="PROSITE" id="PS50943">
    <property type="entry name" value="HTH_CROC1"/>
    <property type="match status" value="1"/>
</dbReference>
<dbReference type="CDD" id="cd00093">
    <property type="entry name" value="HTH_XRE"/>
    <property type="match status" value="1"/>
</dbReference>
<dbReference type="Gene3D" id="1.10.260.40">
    <property type="entry name" value="lambda repressor-like DNA-binding domains"/>
    <property type="match status" value="1"/>
</dbReference>
<feature type="transmembrane region" description="Helical" evidence="1">
    <location>
        <begin position="21"/>
        <end position="41"/>
    </location>
</feature>
<keyword evidence="1" id="KW-1133">Transmembrane helix</keyword>
<comment type="caution">
    <text evidence="3">The sequence shown here is derived from an EMBL/GenBank/DDBJ whole genome shotgun (WGS) entry which is preliminary data.</text>
</comment>
<sequence length="66" mass="7499">MNKRQKTWTPTKIKRLRKRRLASQTAFGMQLGVSIMTVSRWERGTTKPAPRQIEALDKLAGDTVSA</sequence>
<protein>
    <recommendedName>
        <fullName evidence="2">HTH cro/C1-type domain-containing protein</fullName>
    </recommendedName>
</protein>
<evidence type="ECO:0000313" key="3">
    <source>
        <dbReference type="EMBL" id="KKN41488.1"/>
    </source>
</evidence>
<dbReference type="SMART" id="SM00530">
    <property type="entry name" value="HTH_XRE"/>
    <property type="match status" value="1"/>
</dbReference>
<dbReference type="GO" id="GO:0003677">
    <property type="term" value="F:DNA binding"/>
    <property type="evidence" value="ECO:0007669"/>
    <property type="project" value="InterPro"/>
</dbReference>
<dbReference type="EMBL" id="LAZR01001645">
    <property type="protein sequence ID" value="KKN41488.1"/>
    <property type="molecule type" value="Genomic_DNA"/>
</dbReference>
<dbReference type="InterPro" id="IPR010982">
    <property type="entry name" value="Lambda_DNA-bd_dom_sf"/>
</dbReference>